<dbReference type="Proteomes" id="UP001431181">
    <property type="component" value="Unassembled WGS sequence"/>
</dbReference>
<organism evidence="1 2">
    <name type="scientific">Marinomonas rhodophyticola</name>
    <dbReference type="NCBI Taxonomy" id="2992803"/>
    <lineage>
        <taxon>Bacteria</taxon>
        <taxon>Pseudomonadati</taxon>
        <taxon>Pseudomonadota</taxon>
        <taxon>Gammaproteobacteria</taxon>
        <taxon>Oceanospirillales</taxon>
        <taxon>Oceanospirillaceae</taxon>
        <taxon>Marinomonas</taxon>
    </lineage>
</organism>
<sequence>MSYGIRSKDYLFRANQLLAENTIPSLFYAAFEIRCGIEMRMSEYLEAQTHISEKKKSGWQVAKLAKNLEQAFRLGEKTAVIEIIDPNSNELILKTIYTPVRKKGRDVAQKLGDYLHKAKKYHPDDDQYWSEFRRLLNDGIAELEFSNSGDLLGPPIQKLKTNQYSMSMEGGEEILELLNGASEILMSVHYE</sequence>
<dbReference type="RefSeq" id="WP_265218893.1">
    <property type="nucleotide sequence ID" value="NZ_JAPEUL010000007.1"/>
</dbReference>
<proteinExistence type="predicted"/>
<keyword evidence="2" id="KW-1185">Reference proteome</keyword>
<protein>
    <submittedName>
        <fullName evidence="1">Uncharacterized protein</fullName>
    </submittedName>
</protein>
<evidence type="ECO:0000313" key="1">
    <source>
        <dbReference type="EMBL" id="MCW4629672.1"/>
    </source>
</evidence>
<evidence type="ECO:0000313" key="2">
    <source>
        <dbReference type="Proteomes" id="UP001431181"/>
    </source>
</evidence>
<dbReference type="EMBL" id="JAPEUL010000007">
    <property type="protein sequence ID" value="MCW4629672.1"/>
    <property type="molecule type" value="Genomic_DNA"/>
</dbReference>
<name>A0ABT3KHW5_9GAMM</name>
<reference evidence="1" key="1">
    <citation type="submission" date="2022-11" db="EMBL/GenBank/DDBJ databases">
        <title>Marinomonas sp. nov., isolated from marine algae.</title>
        <authorList>
            <person name="Choi D.G."/>
            <person name="Kim J.M."/>
            <person name="Lee J.K."/>
            <person name="Baek J.H."/>
            <person name="Jeon C.O."/>
        </authorList>
    </citation>
    <scope>NUCLEOTIDE SEQUENCE</scope>
    <source>
        <strain evidence="1">KJ51-3</strain>
    </source>
</reference>
<accession>A0ABT3KHW5</accession>
<comment type="caution">
    <text evidence="1">The sequence shown here is derived from an EMBL/GenBank/DDBJ whole genome shotgun (WGS) entry which is preliminary data.</text>
</comment>
<gene>
    <name evidence="1" type="ORF">ONZ52_12170</name>
</gene>